<dbReference type="InterPro" id="IPR037401">
    <property type="entry name" value="SnoaL-like"/>
</dbReference>
<dbReference type="Pfam" id="PF13474">
    <property type="entry name" value="SnoaL_3"/>
    <property type="match status" value="1"/>
</dbReference>
<name>A0A161QC97_9BACI</name>
<proteinExistence type="predicted"/>
<evidence type="ECO:0000313" key="3">
    <source>
        <dbReference type="Proteomes" id="UP000075806"/>
    </source>
</evidence>
<dbReference type="STRING" id="519424.AZF04_13875"/>
<comment type="caution">
    <text evidence="2">The sequence shown here is derived from an EMBL/GenBank/DDBJ whole genome shotgun (WGS) entry which is preliminary data.</text>
</comment>
<keyword evidence="3" id="KW-1185">Reference proteome</keyword>
<dbReference type="Gene3D" id="3.10.450.50">
    <property type="match status" value="1"/>
</dbReference>
<organism evidence="2 3">
    <name type="scientific">Alkalihalobacillus trypoxylicola</name>
    <dbReference type="NCBI Taxonomy" id="519424"/>
    <lineage>
        <taxon>Bacteria</taxon>
        <taxon>Bacillati</taxon>
        <taxon>Bacillota</taxon>
        <taxon>Bacilli</taxon>
        <taxon>Bacillales</taxon>
        <taxon>Bacillaceae</taxon>
        <taxon>Alkalihalobacillus</taxon>
    </lineage>
</organism>
<evidence type="ECO:0000259" key="1">
    <source>
        <dbReference type="Pfam" id="PF13474"/>
    </source>
</evidence>
<dbReference type="EMBL" id="LTAO01000040">
    <property type="protein sequence ID" value="KYG25572.1"/>
    <property type="molecule type" value="Genomic_DNA"/>
</dbReference>
<feature type="domain" description="SnoaL-like" evidence="1">
    <location>
        <begin position="5"/>
        <end position="119"/>
    </location>
</feature>
<dbReference type="Proteomes" id="UP000075806">
    <property type="component" value="Unassembled WGS sequence"/>
</dbReference>
<protein>
    <submittedName>
        <fullName evidence="2">DUF4440 domain-containing protein</fullName>
    </submittedName>
</protein>
<dbReference type="InterPro" id="IPR032710">
    <property type="entry name" value="NTF2-like_dom_sf"/>
</dbReference>
<dbReference type="AlphaFoldDB" id="A0A161QC97"/>
<sequence length="123" mass="14589">MTYENALKQYIEATNTHKFENVKEMLHPHAVFWFTDKSCSNLEDIESYFTNAWDVIKDEVYRATDVKWITTNEQSATCLYTYQYEGYYKGQYVEGSGRATNVFIWYKGKWKLIHEHLSADTSL</sequence>
<accession>A0A161QC97</accession>
<dbReference type="RefSeq" id="WP_061950341.1">
    <property type="nucleotide sequence ID" value="NZ_LTAO01000040.1"/>
</dbReference>
<dbReference type="SUPFAM" id="SSF54427">
    <property type="entry name" value="NTF2-like"/>
    <property type="match status" value="1"/>
</dbReference>
<dbReference type="OrthoDB" id="9152983at2"/>
<reference evidence="2" key="1">
    <citation type="submission" date="2016-02" db="EMBL/GenBank/DDBJ databases">
        <title>Genome sequence of Bacillus trypoxylicola KCTC 13244(T).</title>
        <authorList>
            <person name="Jeong H."/>
            <person name="Park S.-H."/>
            <person name="Choi S.-K."/>
        </authorList>
    </citation>
    <scope>NUCLEOTIDE SEQUENCE [LARGE SCALE GENOMIC DNA]</scope>
    <source>
        <strain evidence="2">KCTC 13244</strain>
    </source>
</reference>
<gene>
    <name evidence="2" type="ORF">AZF04_13875</name>
</gene>
<evidence type="ECO:0000313" key="2">
    <source>
        <dbReference type="EMBL" id="KYG25572.1"/>
    </source>
</evidence>